<gene>
    <name evidence="2" type="ORF">MK546_06210</name>
</gene>
<dbReference type="EMBL" id="JAKUYZ010000010">
    <property type="protein sequence ID" value="MCY7221674.1"/>
    <property type="molecule type" value="Genomic_DNA"/>
</dbReference>
<feature type="transmembrane region" description="Helical" evidence="1">
    <location>
        <begin position="67"/>
        <end position="85"/>
    </location>
</feature>
<reference evidence="2" key="1">
    <citation type="journal article" date="2022" name="Med Res Arch">
        <title>Genomic identification of streptococcal strains and relation to clinical characteristics. A substudy to The Partial Oral Treatment of Endocarditis (POET) Trial.</title>
        <authorList>
            <person name="Christensen J."/>
            <person name="Jensen C."/>
            <person name="Dargis R."/>
            <person name="Nielsen X."/>
            <person name="Pries- Heje M."/>
            <person name="Wiingaard C."/>
            <person name="Ihlemann N."/>
            <person name="Gill S."/>
            <person name="Bruun N."/>
            <person name="Elming H."/>
            <person name="Povlsen J."/>
            <person name="Madsen T."/>
            <person name="Jensen K."/>
            <person name="Fuursted K."/>
            <person name="Ostergaard L."/>
            <person name="Christiansen U."/>
            <person name="Rosenvinge F."/>
            <person name="Helweg-Larsen J."/>
            <person name="Fosbol E."/>
            <person name="Kober L."/>
            <person name="Torp-Pedersen C."/>
            <person name="Tonder N."/>
            <person name="Moser C."/>
            <person name="Iversen K."/>
            <person name="Bundgaard H."/>
        </authorList>
    </citation>
    <scope>NUCLEOTIDE SEQUENCE</scope>
    <source>
        <strain evidence="2">K13014465</strain>
    </source>
</reference>
<keyword evidence="1" id="KW-0472">Membrane</keyword>
<feature type="transmembrane region" description="Helical" evidence="1">
    <location>
        <begin position="121"/>
        <end position="145"/>
    </location>
</feature>
<feature type="transmembrane region" description="Helical" evidence="1">
    <location>
        <begin position="12"/>
        <end position="31"/>
    </location>
</feature>
<dbReference type="AlphaFoldDB" id="A0AAW5WNE2"/>
<evidence type="ECO:0000313" key="3">
    <source>
        <dbReference type="Proteomes" id="UP001208029"/>
    </source>
</evidence>
<organism evidence="2 3">
    <name type="scientific">Streptococcus cristatus</name>
    <dbReference type="NCBI Taxonomy" id="45634"/>
    <lineage>
        <taxon>Bacteria</taxon>
        <taxon>Bacillati</taxon>
        <taxon>Bacillota</taxon>
        <taxon>Bacilli</taxon>
        <taxon>Lactobacillales</taxon>
        <taxon>Streptococcaceae</taxon>
        <taxon>Streptococcus</taxon>
    </lineage>
</organism>
<feature type="transmembrane region" description="Helical" evidence="1">
    <location>
        <begin position="322"/>
        <end position="343"/>
    </location>
</feature>
<name>A0AAW5WNE2_STRCR</name>
<keyword evidence="1" id="KW-0812">Transmembrane</keyword>
<feature type="transmembrane region" description="Helical" evidence="1">
    <location>
        <begin position="195"/>
        <end position="211"/>
    </location>
</feature>
<feature type="transmembrane region" description="Helical" evidence="1">
    <location>
        <begin position="363"/>
        <end position="381"/>
    </location>
</feature>
<sequence length="425" mass="48851">MNRRLVIKKKSITFLLLMLCITAVYGTNYWLTNLYTYDFMVLTSLILSVMVFVFNGIKIEKTHYKTTISLTILMWGSGIIVAQGYGLPAIIILKESLYTLSPLMLYLAFRPMIRSIKDTSLFFHVISMTGIICNWFSFIEMFFALRGIDLLHMGVFEKLRNGTPRFIIGETIIVLSFFISCSIVANKGFSRNKRICHILNIFITIVNLIWIIKTRTLSLYLLASVLMIPFLKKDAKKQIKLVISVLAIIIVSFAFSQYFIPLLNDLIDNDYGVQTRFSTVEYYLDHFKKHWLFGVGYISAMAPYSTASIVVGPFGRYYPSDVGVIGLMFRSGIIGLAWLVSWFYSSLKIIRDNSNNIPAYYDLLMKLFIVFLLFSCSNLILTDKPRFPYIALGMLMFESSYFLKNIDKPNDSKLQISYKKDRSNG</sequence>
<proteinExistence type="predicted"/>
<comment type="caution">
    <text evidence="2">The sequence shown here is derived from an EMBL/GenBank/DDBJ whole genome shotgun (WGS) entry which is preliminary data.</text>
</comment>
<accession>A0AAW5WNE2</accession>
<protein>
    <submittedName>
        <fullName evidence="2">Uncharacterized protein</fullName>
    </submittedName>
</protein>
<reference evidence="2" key="2">
    <citation type="submission" date="2022-02" db="EMBL/GenBank/DDBJ databases">
        <authorList>
            <person name="Christensen J.J.E."/>
            <person name="Jensen C.S."/>
            <person name="Nielsen X.C."/>
            <person name="Dargis R."/>
        </authorList>
    </citation>
    <scope>NUCLEOTIDE SEQUENCE</scope>
    <source>
        <strain evidence="2">K13014465</strain>
    </source>
</reference>
<feature type="transmembrane region" description="Helical" evidence="1">
    <location>
        <begin position="165"/>
        <end position="183"/>
    </location>
</feature>
<evidence type="ECO:0000313" key="2">
    <source>
        <dbReference type="EMBL" id="MCY7221674.1"/>
    </source>
</evidence>
<feature type="transmembrane region" description="Helical" evidence="1">
    <location>
        <begin position="37"/>
        <end position="55"/>
    </location>
</feature>
<dbReference type="RefSeq" id="WP_268731541.1">
    <property type="nucleotide sequence ID" value="NZ_JAKUYZ010000010.1"/>
</dbReference>
<dbReference type="Proteomes" id="UP001208029">
    <property type="component" value="Unassembled WGS sequence"/>
</dbReference>
<feature type="transmembrane region" description="Helical" evidence="1">
    <location>
        <begin position="239"/>
        <end position="260"/>
    </location>
</feature>
<evidence type="ECO:0000256" key="1">
    <source>
        <dbReference type="SAM" id="Phobius"/>
    </source>
</evidence>
<keyword evidence="1" id="KW-1133">Transmembrane helix</keyword>